<evidence type="ECO:0000313" key="2">
    <source>
        <dbReference type="Proteomes" id="UP001144256"/>
    </source>
</evidence>
<reference evidence="1" key="1">
    <citation type="submission" date="2022-06" db="EMBL/GenBank/DDBJ databases">
        <title>Vallitalea longa sp. nov., an anaerobic bacterium isolated from marine sediment.</title>
        <authorList>
            <person name="Hirano S."/>
            <person name="Terahara T."/>
            <person name="Mori K."/>
            <person name="Hamada M."/>
            <person name="Matsumoto R."/>
            <person name="Kobayashi T."/>
        </authorList>
    </citation>
    <scope>NUCLEOTIDE SEQUENCE</scope>
    <source>
        <strain evidence="1">SH18-1</strain>
    </source>
</reference>
<gene>
    <name evidence="1" type="ORF">SH1V18_19540</name>
</gene>
<dbReference type="AlphaFoldDB" id="A0A9W5YAC7"/>
<organism evidence="1 2">
    <name type="scientific">Vallitalea longa</name>
    <dbReference type="NCBI Taxonomy" id="2936439"/>
    <lineage>
        <taxon>Bacteria</taxon>
        <taxon>Bacillati</taxon>
        <taxon>Bacillota</taxon>
        <taxon>Clostridia</taxon>
        <taxon>Lachnospirales</taxon>
        <taxon>Vallitaleaceae</taxon>
        <taxon>Vallitalea</taxon>
    </lineage>
</organism>
<sequence length="114" mass="13822">MFSQLINKQQWIIEDAGRKSFREGMEKAEVIINLQPSILIRKKRIITRYIKQKIGLEDCLYRPSLRMLKFMFRALYDYETGRNDLDLRLNQYRDKTITLRNSRDTEEYILNVTK</sequence>
<evidence type="ECO:0000313" key="1">
    <source>
        <dbReference type="EMBL" id="GKX29474.1"/>
    </source>
</evidence>
<name>A0A9W5YAC7_9FIRM</name>
<protein>
    <submittedName>
        <fullName evidence="1">Uncharacterized protein</fullName>
    </submittedName>
</protein>
<dbReference type="RefSeq" id="WP_281814971.1">
    <property type="nucleotide sequence ID" value="NZ_BRLB01000004.1"/>
</dbReference>
<proteinExistence type="predicted"/>
<dbReference type="Proteomes" id="UP001144256">
    <property type="component" value="Unassembled WGS sequence"/>
</dbReference>
<keyword evidence="2" id="KW-1185">Reference proteome</keyword>
<dbReference type="EMBL" id="BRLB01000004">
    <property type="protein sequence ID" value="GKX29474.1"/>
    <property type="molecule type" value="Genomic_DNA"/>
</dbReference>
<comment type="caution">
    <text evidence="1">The sequence shown here is derived from an EMBL/GenBank/DDBJ whole genome shotgun (WGS) entry which is preliminary data.</text>
</comment>
<accession>A0A9W5YAC7</accession>